<evidence type="ECO:0000256" key="1">
    <source>
        <dbReference type="SAM" id="MobiDB-lite"/>
    </source>
</evidence>
<proteinExistence type="predicted"/>
<dbReference type="AlphaFoldDB" id="A0A3Q0DNM7"/>
<dbReference type="GeneID" id="103252102"/>
<organism evidence="2 3">
    <name type="scientific">Carlito syrichta</name>
    <name type="common">Philippine tarsier</name>
    <name type="synonym">Tarsius syrichta</name>
    <dbReference type="NCBI Taxonomy" id="1868482"/>
    <lineage>
        <taxon>Eukaryota</taxon>
        <taxon>Metazoa</taxon>
        <taxon>Chordata</taxon>
        <taxon>Craniata</taxon>
        <taxon>Vertebrata</taxon>
        <taxon>Euteleostomi</taxon>
        <taxon>Mammalia</taxon>
        <taxon>Eutheria</taxon>
        <taxon>Euarchontoglires</taxon>
        <taxon>Primates</taxon>
        <taxon>Haplorrhini</taxon>
        <taxon>Tarsiiformes</taxon>
        <taxon>Tarsiidae</taxon>
        <taxon>Carlito</taxon>
    </lineage>
</organism>
<accession>A0A3Q0DNM7</accession>
<evidence type="ECO:0000313" key="2">
    <source>
        <dbReference type="Proteomes" id="UP000189704"/>
    </source>
</evidence>
<dbReference type="RefSeq" id="XP_021564616.1">
    <property type="nucleotide sequence ID" value="XM_021708941.1"/>
</dbReference>
<protein>
    <submittedName>
        <fullName evidence="3">Signal-induced proliferation-associated protein 1-like</fullName>
    </submittedName>
</protein>
<sequence length="150" mass="15747">MLSLQEPSRRGAPEPVPEEAAGVALLPTTKQLLHLCLQDGGGPAGPRDLAEERTEFLHSQHSPSPRSSLLDEAPVLATTTPDLLLATTAKPSTPGADRDMPLAQDGPDSPGGSEDKGDPAPELRASFLPRTLSLRNSISKRTLSLRGGES</sequence>
<evidence type="ECO:0000313" key="3">
    <source>
        <dbReference type="RefSeq" id="XP_021564616.1"/>
    </source>
</evidence>
<keyword evidence="2" id="KW-1185">Reference proteome</keyword>
<feature type="region of interest" description="Disordered" evidence="1">
    <location>
        <begin position="1"/>
        <end position="21"/>
    </location>
</feature>
<dbReference type="KEGG" id="csyr:103252102"/>
<feature type="compositionally biased region" description="Low complexity" evidence="1">
    <location>
        <begin position="73"/>
        <end position="89"/>
    </location>
</feature>
<dbReference type="Proteomes" id="UP000189704">
    <property type="component" value="Unplaced"/>
</dbReference>
<feature type="region of interest" description="Disordered" evidence="1">
    <location>
        <begin position="36"/>
        <end position="131"/>
    </location>
</feature>
<name>A0A3Q0DNM7_CARSF</name>
<reference evidence="3" key="1">
    <citation type="submission" date="2025-08" db="UniProtKB">
        <authorList>
            <consortium name="RefSeq"/>
        </authorList>
    </citation>
    <scope>IDENTIFICATION</scope>
</reference>
<gene>
    <name evidence="3" type="primary">LOC103252102</name>
</gene>
<feature type="compositionally biased region" description="Basic and acidic residues" evidence="1">
    <location>
        <begin position="48"/>
        <end position="58"/>
    </location>
</feature>